<name>A0A8T2SM69_CERRI</name>
<evidence type="ECO:0000256" key="2">
    <source>
        <dbReference type="SAM" id="SignalP"/>
    </source>
</evidence>
<feature type="signal peptide" evidence="2">
    <location>
        <begin position="1"/>
        <end position="33"/>
    </location>
</feature>
<dbReference type="EMBL" id="CM035424">
    <property type="protein sequence ID" value="KAH7351974.1"/>
    <property type="molecule type" value="Genomic_DNA"/>
</dbReference>
<dbReference type="OrthoDB" id="994133at2759"/>
<keyword evidence="4" id="KW-1185">Reference proteome</keyword>
<sequence length="136" mass="14315">MQKTSSSCIVSAYSAALLLLLLLTSMLILPACGSRGGRLLSPDHEYPCAEVPLQLNPESESAPTEDTLPHHQKAISNGGASDQILRGPLSSPSPLRISVQPLLVPFNGFHTSNGILFNMLPRTNPVPPSGPGTGHN</sequence>
<evidence type="ECO:0000256" key="1">
    <source>
        <dbReference type="SAM" id="MobiDB-lite"/>
    </source>
</evidence>
<proteinExistence type="predicted"/>
<reference evidence="3" key="1">
    <citation type="submission" date="2021-08" db="EMBL/GenBank/DDBJ databases">
        <title>WGS assembly of Ceratopteris richardii.</title>
        <authorList>
            <person name="Marchant D.B."/>
            <person name="Chen G."/>
            <person name="Jenkins J."/>
            <person name="Shu S."/>
            <person name="Leebens-Mack J."/>
            <person name="Grimwood J."/>
            <person name="Schmutz J."/>
            <person name="Soltis P."/>
            <person name="Soltis D."/>
            <person name="Chen Z.-H."/>
        </authorList>
    </citation>
    <scope>NUCLEOTIDE SEQUENCE</scope>
    <source>
        <strain evidence="3">Whitten #5841</strain>
        <tissue evidence="3">Leaf</tissue>
    </source>
</reference>
<protein>
    <submittedName>
        <fullName evidence="3">Uncharacterized protein</fullName>
    </submittedName>
</protein>
<dbReference type="Proteomes" id="UP000825935">
    <property type="component" value="Chromosome 19"/>
</dbReference>
<evidence type="ECO:0000313" key="3">
    <source>
        <dbReference type="EMBL" id="KAH7351974.1"/>
    </source>
</evidence>
<accession>A0A8T2SM69</accession>
<gene>
    <name evidence="3" type="ORF">KP509_19G023200</name>
</gene>
<organism evidence="3 4">
    <name type="scientific">Ceratopteris richardii</name>
    <name type="common">Triangle waterfern</name>
    <dbReference type="NCBI Taxonomy" id="49495"/>
    <lineage>
        <taxon>Eukaryota</taxon>
        <taxon>Viridiplantae</taxon>
        <taxon>Streptophyta</taxon>
        <taxon>Embryophyta</taxon>
        <taxon>Tracheophyta</taxon>
        <taxon>Polypodiopsida</taxon>
        <taxon>Polypodiidae</taxon>
        <taxon>Polypodiales</taxon>
        <taxon>Pteridineae</taxon>
        <taxon>Pteridaceae</taxon>
        <taxon>Parkerioideae</taxon>
        <taxon>Ceratopteris</taxon>
    </lineage>
</organism>
<evidence type="ECO:0000313" key="4">
    <source>
        <dbReference type="Proteomes" id="UP000825935"/>
    </source>
</evidence>
<feature type="chain" id="PRO_5035767908" evidence="2">
    <location>
        <begin position="34"/>
        <end position="136"/>
    </location>
</feature>
<dbReference type="AlphaFoldDB" id="A0A8T2SM69"/>
<comment type="caution">
    <text evidence="3">The sequence shown here is derived from an EMBL/GenBank/DDBJ whole genome shotgun (WGS) entry which is preliminary data.</text>
</comment>
<feature type="region of interest" description="Disordered" evidence="1">
    <location>
        <begin position="57"/>
        <end position="87"/>
    </location>
</feature>
<keyword evidence="2" id="KW-0732">Signal</keyword>